<comment type="caution">
    <text evidence="11">The sequence shown here is derived from an EMBL/GenBank/DDBJ whole genome shotgun (WGS) entry which is preliminary data.</text>
</comment>
<reference evidence="12" key="1">
    <citation type="submission" date="2017-02" db="EMBL/GenBank/DDBJ databases">
        <authorList>
            <person name="Tafer H."/>
            <person name="Lopandic K."/>
        </authorList>
    </citation>
    <scope>NUCLEOTIDE SEQUENCE [LARGE SCALE GENOMIC DNA]</scope>
    <source>
        <strain evidence="12">CBS 366.77</strain>
    </source>
</reference>
<keyword evidence="12" id="KW-1185">Reference proteome</keyword>
<evidence type="ECO:0000256" key="6">
    <source>
        <dbReference type="ARBA" id="ARBA00023163"/>
    </source>
</evidence>
<accession>A0A3A2ZPM5</accession>
<dbReference type="AlphaFoldDB" id="A0A3A2ZPM5"/>
<dbReference type="GO" id="GO:0006351">
    <property type="term" value="P:DNA-templated transcription"/>
    <property type="evidence" value="ECO:0007669"/>
    <property type="project" value="InterPro"/>
</dbReference>
<keyword evidence="5" id="KW-0238">DNA-binding</keyword>
<dbReference type="CDD" id="cd12148">
    <property type="entry name" value="fungal_TF_MHR"/>
    <property type="match status" value="1"/>
</dbReference>
<dbReference type="Pfam" id="PF04082">
    <property type="entry name" value="Fungal_trans"/>
    <property type="match status" value="1"/>
</dbReference>
<keyword evidence="6" id="KW-0804">Transcription</keyword>
<dbReference type="GO" id="GO:0008270">
    <property type="term" value="F:zinc ion binding"/>
    <property type="evidence" value="ECO:0007669"/>
    <property type="project" value="InterPro"/>
</dbReference>
<sequence length="821" mass="91821">MAPRQKNSRTHRKHVTTACIPCRDGKVKVTIFPATPWFMRTDALQCDGGTPTCRNCDIKGKNCRYRQSDDKRKVQVRAAVGLLARRVDSLVQYIRECGLPVPTIGERDYLLLKSILEALEVKCNDLAVEPDRTASTVGMAVGDSIVEDELETRHGATSTTGRDRLGRNCSEVDQSPSSENAETPTSSRSIAGTNNRQATQPLQETAHPVSVGEQPTAVGVVQEDVSALAGATEDGFESDDEVTDQFSCRLGRLQLTHDGQLRYFGSTSNLTLLDALVDVTPPSSVQRNAPEVLENAKLGKEIDEGFETHLLEHFFAWADPSVHVVEAETFWRSRTQSRYEGLATPYYSRALSDAMCALGAAYEPRYHPEFVTFPRSLAGFFGDRAKILLELELESPSIATIQTLVILSNHEASCTRDTRGWLYSDSLPEGMAMRLAFDLGLHLEMGPYVEKGIVPYRDAEVRRMIFWGVYLNEQFWGFYLGRSPQSRMEAVTVQKSASPNSLPQTKWRPYAIATTPSFSPVPSNLLCQQWVALYEIMIPLTDVLYGCSEISKHALQELTANTVDRLQFWRTNLPPDLRIAEGYGARHPLPHVLILHMQHHQFMIHCHRPYISRRYIQPQPPQGPGPNHARRMCIESATAIVKVLTIYEKAYGFRRANVQIISFVFSAALILIFTTVPTRSTPYDQELVNHLNTCFRALDDMSSCFENARRTSAFLTTLQRQWQIRRQSRTTRGGKRNLDQSFGHAMGTSREMPWNPNTAPWVPSLDLDVSAAQDLGVCMGSGADDPVPDYSSIADDPPTIDFMDPDLCNILLSEGIPRAFV</sequence>
<dbReference type="Gene3D" id="4.10.240.10">
    <property type="entry name" value="Zn(2)-C6 fungal-type DNA-binding domain"/>
    <property type="match status" value="1"/>
</dbReference>
<evidence type="ECO:0000259" key="10">
    <source>
        <dbReference type="Pfam" id="PF04082"/>
    </source>
</evidence>
<keyword evidence="3" id="KW-0862">Zinc</keyword>
<keyword evidence="2" id="KW-0479">Metal-binding</keyword>
<evidence type="ECO:0000313" key="12">
    <source>
        <dbReference type="Proteomes" id="UP000266188"/>
    </source>
</evidence>
<dbReference type="STRING" id="2070753.A0A3A2ZPM5"/>
<evidence type="ECO:0000259" key="9">
    <source>
        <dbReference type="Pfam" id="PF00172"/>
    </source>
</evidence>
<feature type="compositionally biased region" description="Polar residues" evidence="8">
    <location>
        <begin position="171"/>
        <end position="194"/>
    </location>
</feature>
<protein>
    <submittedName>
        <fullName evidence="11">Fungal specific transcription factor</fullName>
    </submittedName>
</protein>
<dbReference type="PANTHER" id="PTHR31313:SF77">
    <property type="entry name" value="ZN(II)2CYS6 TRANSCRIPTION FACTOR (EUROFUNG)"/>
    <property type="match status" value="1"/>
</dbReference>
<gene>
    <name evidence="11" type="ORF">PHISCL_02528</name>
</gene>
<name>A0A3A2ZPM5_9EURO</name>
<evidence type="ECO:0000256" key="2">
    <source>
        <dbReference type="ARBA" id="ARBA00022723"/>
    </source>
</evidence>
<dbReference type="OrthoDB" id="2154091at2759"/>
<keyword evidence="7" id="KW-0539">Nucleus</keyword>
<dbReference type="Pfam" id="PF00172">
    <property type="entry name" value="Zn_clus"/>
    <property type="match status" value="1"/>
</dbReference>
<dbReference type="InterPro" id="IPR007219">
    <property type="entry name" value="XnlR_reg_dom"/>
</dbReference>
<proteinExistence type="predicted"/>
<dbReference type="CDD" id="cd00067">
    <property type="entry name" value="GAL4"/>
    <property type="match status" value="1"/>
</dbReference>
<dbReference type="GO" id="GO:0005634">
    <property type="term" value="C:nucleus"/>
    <property type="evidence" value="ECO:0007669"/>
    <property type="project" value="UniProtKB-SubCell"/>
</dbReference>
<evidence type="ECO:0000256" key="1">
    <source>
        <dbReference type="ARBA" id="ARBA00004123"/>
    </source>
</evidence>
<dbReference type="PANTHER" id="PTHR31313">
    <property type="entry name" value="TY1 ENHANCER ACTIVATOR"/>
    <property type="match status" value="1"/>
</dbReference>
<feature type="region of interest" description="Disordered" evidence="8">
    <location>
        <begin position="148"/>
        <end position="194"/>
    </location>
</feature>
<dbReference type="InterPro" id="IPR001138">
    <property type="entry name" value="Zn2Cys6_DnaBD"/>
</dbReference>
<evidence type="ECO:0000256" key="4">
    <source>
        <dbReference type="ARBA" id="ARBA00023015"/>
    </source>
</evidence>
<dbReference type="EMBL" id="MVGC01000057">
    <property type="protein sequence ID" value="RJE25122.1"/>
    <property type="molecule type" value="Genomic_DNA"/>
</dbReference>
<evidence type="ECO:0000256" key="7">
    <source>
        <dbReference type="ARBA" id="ARBA00023242"/>
    </source>
</evidence>
<evidence type="ECO:0000256" key="8">
    <source>
        <dbReference type="SAM" id="MobiDB-lite"/>
    </source>
</evidence>
<evidence type="ECO:0000313" key="11">
    <source>
        <dbReference type="EMBL" id="RJE25122.1"/>
    </source>
</evidence>
<dbReference type="InterPro" id="IPR036864">
    <property type="entry name" value="Zn2-C6_fun-type_DNA-bd_sf"/>
</dbReference>
<keyword evidence="4" id="KW-0805">Transcription regulation</keyword>
<evidence type="ECO:0000256" key="5">
    <source>
        <dbReference type="ARBA" id="ARBA00023125"/>
    </source>
</evidence>
<dbReference type="Proteomes" id="UP000266188">
    <property type="component" value="Unassembled WGS sequence"/>
</dbReference>
<dbReference type="GO" id="GO:0003677">
    <property type="term" value="F:DNA binding"/>
    <property type="evidence" value="ECO:0007669"/>
    <property type="project" value="UniProtKB-KW"/>
</dbReference>
<dbReference type="InterPro" id="IPR051615">
    <property type="entry name" value="Transcr_Regulatory_Elem"/>
</dbReference>
<feature type="domain" description="Xylanolytic transcriptional activator regulatory" evidence="10">
    <location>
        <begin position="311"/>
        <end position="489"/>
    </location>
</feature>
<organism evidence="11 12">
    <name type="scientific">Aspergillus sclerotialis</name>
    <dbReference type="NCBI Taxonomy" id="2070753"/>
    <lineage>
        <taxon>Eukaryota</taxon>
        <taxon>Fungi</taxon>
        <taxon>Dikarya</taxon>
        <taxon>Ascomycota</taxon>
        <taxon>Pezizomycotina</taxon>
        <taxon>Eurotiomycetes</taxon>
        <taxon>Eurotiomycetidae</taxon>
        <taxon>Eurotiales</taxon>
        <taxon>Aspergillaceae</taxon>
        <taxon>Aspergillus</taxon>
        <taxon>Aspergillus subgen. Polypaecilum</taxon>
    </lineage>
</organism>
<comment type="subcellular location">
    <subcellularLocation>
        <location evidence="1">Nucleus</location>
    </subcellularLocation>
</comment>
<feature type="domain" description="Zn(2)-C6 fungal-type" evidence="9">
    <location>
        <begin position="45"/>
        <end position="71"/>
    </location>
</feature>
<dbReference type="GO" id="GO:0000981">
    <property type="term" value="F:DNA-binding transcription factor activity, RNA polymerase II-specific"/>
    <property type="evidence" value="ECO:0007669"/>
    <property type="project" value="InterPro"/>
</dbReference>
<evidence type="ECO:0000256" key="3">
    <source>
        <dbReference type="ARBA" id="ARBA00022833"/>
    </source>
</evidence>